<gene>
    <name evidence="2" type="ORF">MRATA1EN1_LOCUS27349</name>
</gene>
<feature type="region of interest" description="Disordered" evidence="1">
    <location>
        <begin position="1"/>
        <end position="57"/>
    </location>
</feature>
<dbReference type="Proteomes" id="UP001176941">
    <property type="component" value="Chromosome 7"/>
</dbReference>
<accession>A0ABN8ZWK4</accession>
<dbReference type="EMBL" id="OX459943">
    <property type="protein sequence ID" value="CAI9178387.1"/>
    <property type="molecule type" value="Genomic_DNA"/>
</dbReference>
<name>A0ABN8ZWK4_RANTA</name>
<evidence type="ECO:0000313" key="3">
    <source>
        <dbReference type="Proteomes" id="UP001176941"/>
    </source>
</evidence>
<evidence type="ECO:0000256" key="1">
    <source>
        <dbReference type="SAM" id="MobiDB-lite"/>
    </source>
</evidence>
<organism evidence="2 3">
    <name type="scientific">Rangifer tarandus platyrhynchus</name>
    <name type="common">Svalbard reindeer</name>
    <dbReference type="NCBI Taxonomy" id="3082113"/>
    <lineage>
        <taxon>Eukaryota</taxon>
        <taxon>Metazoa</taxon>
        <taxon>Chordata</taxon>
        <taxon>Craniata</taxon>
        <taxon>Vertebrata</taxon>
        <taxon>Euteleostomi</taxon>
        <taxon>Mammalia</taxon>
        <taxon>Eutheria</taxon>
        <taxon>Laurasiatheria</taxon>
        <taxon>Artiodactyla</taxon>
        <taxon>Ruminantia</taxon>
        <taxon>Pecora</taxon>
        <taxon>Cervidae</taxon>
        <taxon>Odocoileinae</taxon>
        <taxon>Rangifer</taxon>
    </lineage>
</organism>
<keyword evidence="3" id="KW-1185">Reference proteome</keyword>
<protein>
    <submittedName>
        <fullName evidence="2">Uncharacterized protein</fullName>
    </submittedName>
</protein>
<feature type="region of interest" description="Disordered" evidence="1">
    <location>
        <begin position="94"/>
        <end position="136"/>
    </location>
</feature>
<reference evidence="2" key="1">
    <citation type="submission" date="2023-04" db="EMBL/GenBank/DDBJ databases">
        <authorList>
            <consortium name="ELIXIR-Norway"/>
        </authorList>
    </citation>
    <scope>NUCLEOTIDE SEQUENCE [LARGE SCALE GENOMIC DNA]</scope>
</reference>
<proteinExistence type="predicted"/>
<sequence>MSRPRVLGVGAKLAAPDSELGEGPWMDDVKPQRRGQLPLSSDGAGGPSPGGHRAYGHSLVTLPDGRVCYAAVPEAVASGVGALTQQWLEVQQRGEGVLPLPERHSGPEQQQRGTGPVQRQAPCCGPDGQSPRPEAS</sequence>
<evidence type="ECO:0000313" key="2">
    <source>
        <dbReference type="EMBL" id="CAI9178387.1"/>
    </source>
</evidence>